<dbReference type="CDD" id="cd03202">
    <property type="entry name" value="GST_C_etherase_LigE"/>
    <property type="match status" value="1"/>
</dbReference>
<dbReference type="InterPro" id="IPR036282">
    <property type="entry name" value="Glutathione-S-Trfase_C_sf"/>
</dbReference>
<proteinExistence type="predicted"/>
<protein>
    <submittedName>
        <fullName evidence="2">Glutathione S-transferase family protein</fullName>
    </submittedName>
</protein>
<accession>A0A4Q2TEK0</accession>
<dbReference type="Gene3D" id="1.20.1050.10">
    <property type="match status" value="1"/>
</dbReference>
<dbReference type="PROSITE" id="PS50404">
    <property type="entry name" value="GST_NTER"/>
    <property type="match status" value="1"/>
</dbReference>
<evidence type="ECO:0000313" key="2">
    <source>
        <dbReference type="EMBL" id="RYC17753.1"/>
    </source>
</evidence>
<dbReference type="SUPFAM" id="SSF52833">
    <property type="entry name" value="Thioredoxin-like"/>
    <property type="match status" value="1"/>
</dbReference>
<evidence type="ECO:0000259" key="1">
    <source>
        <dbReference type="PROSITE" id="PS50404"/>
    </source>
</evidence>
<dbReference type="GO" id="GO:0006559">
    <property type="term" value="P:L-phenylalanine catabolic process"/>
    <property type="evidence" value="ECO:0007669"/>
    <property type="project" value="TreeGrafter"/>
</dbReference>
<reference evidence="2 3" key="1">
    <citation type="submission" date="2019-01" db="EMBL/GenBank/DDBJ databases">
        <authorList>
            <person name="Deng T."/>
        </authorList>
    </citation>
    <scope>NUCLEOTIDE SEQUENCE [LARGE SCALE GENOMIC DNA]</scope>
    <source>
        <strain evidence="2 3">F8825</strain>
    </source>
</reference>
<organism evidence="2 3">
    <name type="scientific">Ciceribacter ferrooxidans</name>
    <dbReference type="NCBI Taxonomy" id="2509717"/>
    <lineage>
        <taxon>Bacteria</taxon>
        <taxon>Pseudomonadati</taxon>
        <taxon>Pseudomonadota</taxon>
        <taxon>Alphaproteobacteria</taxon>
        <taxon>Hyphomicrobiales</taxon>
        <taxon>Rhizobiaceae</taxon>
        <taxon>Ciceribacter</taxon>
    </lineage>
</organism>
<sequence length="227" mass="25565">MSRTLYSLCGSDLSRPFSPHCWKVVMALKHKGLSYSERPLPFTAIPDIENGATRTVPLLRDGDRLISDSFAIALYLDDAYPDEPTLFGGEGGRAMARFVEGFSQTVIHPAITRIAIMDIHDMLDEADQAYFRRSREQRFGMPIEEVAAAREQEIAAFPGKFTPLRHMLNFQPFIGGDGPLFADYILFGALQWLRITTGSVHLPQDDPAYAWYERCLDLYDGEARKVA</sequence>
<dbReference type="InterPro" id="IPR004045">
    <property type="entry name" value="Glutathione_S-Trfase_N"/>
</dbReference>
<dbReference type="AlphaFoldDB" id="A0A4Q2TEK0"/>
<dbReference type="EMBL" id="SDVB01000170">
    <property type="protein sequence ID" value="RYC17753.1"/>
    <property type="molecule type" value="Genomic_DNA"/>
</dbReference>
<dbReference type="Pfam" id="PF13417">
    <property type="entry name" value="GST_N_3"/>
    <property type="match status" value="1"/>
</dbReference>
<dbReference type="Gene3D" id="3.40.30.10">
    <property type="entry name" value="Glutaredoxin"/>
    <property type="match status" value="1"/>
</dbReference>
<dbReference type="OrthoDB" id="508035at2"/>
<dbReference type="Proteomes" id="UP000291088">
    <property type="component" value="Unassembled WGS sequence"/>
</dbReference>
<gene>
    <name evidence="2" type="ORF">EUU22_07205</name>
</gene>
<dbReference type="SUPFAM" id="SSF47616">
    <property type="entry name" value="GST C-terminal domain-like"/>
    <property type="match status" value="1"/>
</dbReference>
<dbReference type="InterPro" id="IPR054416">
    <property type="entry name" value="GST_UstS-like_C"/>
</dbReference>
<name>A0A4Q2TEK0_9HYPH</name>
<keyword evidence="3" id="KW-1185">Reference proteome</keyword>
<dbReference type="GO" id="GO:0004364">
    <property type="term" value="F:glutathione transferase activity"/>
    <property type="evidence" value="ECO:0007669"/>
    <property type="project" value="TreeGrafter"/>
</dbReference>
<comment type="caution">
    <text evidence="2">The sequence shown here is derived from an EMBL/GenBank/DDBJ whole genome shotgun (WGS) entry which is preliminary data.</text>
</comment>
<dbReference type="PANTHER" id="PTHR42673:SF21">
    <property type="entry name" value="GLUTATHIONE S-TRANSFERASE YFCF"/>
    <property type="match status" value="1"/>
</dbReference>
<dbReference type="RefSeq" id="WP_129331332.1">
    <property type="nucleotide sequence ID" value="NZ_SDVB01000170.1"/>
</dbReference>
<dbReference type="GO" id="GO:0016034">
    <property type="term" value="F:maleylacetoacetate isomerase activity"/>
    <property type="evidence" value="ECO:0007669"/>
    <property type="project" value="TreeGrafter"/>
</dbReference>
<dbReference type="PANTHER" id="PTHR42673">
    <property type="entry name" value="MALEYLACETOACETATE ISOMERASE"/>
    <property type="match status" value="1"/>
</dbReference>
<feature type="domain" description="GST N-terminal" evidence="1">
    <location>
        <begin position="8"/>
        <end position="84"/>
    </location>
</feature>
<evidence type="ECO:0000313" key="3">
    <source>
        <dbReference type="Proteomes" id="UP000291088"/>
    </source>
</evidence>
<keyword evidence="2" id="KW-0808">Transferase</keyword>
<dbReference type="Pfam" id="PF22041">
    <property type="entry name" value="GST_C_7"/>
    <property type="match status" value="1"/>
</dbReference>
<dbReference type="GO" id="GO:0006749">
    <property type="term" value="P:glutathione metabolic process"/>
    <property type="evidence" value="ECO:0007669"/>
    <property type="project" value="TreeGrafter"/>
</dbReference>
<dbReference type="InterPro" id="IPR036249">
    <property type="entry name" value="Thioredoxin-like_sf"/>
</dbReference>